<keyword evidence="6" id="KW-0418">Kinase</keyword>
<dbReference type="SUPFAM" id="SSF48452">
    <property type="entry name" value="TPR-like"/>
    <property type="match status" value="1"/>
</dbReference>
<feature type="transmembrane region" description="Helical" evidence="10">
    <location>
        <begin position="406"/>
        <end position="428"/>
    </location>
</feature>
<dbReference type="InterPro" id="IPR050482">
    <property type="entry name" value="Sensor_HK_TwoCompSys"/>
</dbReference>
<evidence type="ECO:0000256" key="4">
    <source>
        <dbReference type="ARBA" id="ARBA00022679"/>
    </source>
</evidence>
<evidence type="ECO:0000256" key="6">
    <source>
        <dbReference type="ARBA" id="ARBA00022777"/>
    </source>
</evidence>
<dbReference type="PANTHER" id="PTHR24421">
    <property type="entry name" value="NITRATE/NITRITE SENSOR PROTEIN NARX-RELATED"/>
    <property type="match status" value="1"/>
</dbReference>
<keyword evidence="3" id="KW-0597">Phosphoprotein</keyword>
<dbReference type="Pfam" id="PF02518">
    <property type="entry name" value="HATPase_c"/>
    <property type="match status" value="1"/>
</dbReference>
<dbReference type="InterPro" id="IPR036890">
    <property type="entry name" value="HATPase_C_sf"/>
</dbReference>
<evidence type="ECO:0000256" key="10">
    <source>
        <dbReference type="SAM" id="Phobius"/>
    </source>
</evidence>
<feature type="chain" id="PRO_5017940462" description="histidine kinase" evidence="11">
    <location>
        <begin position="19"/>
        <end position="657"/>
    </location>
</feature>
<dbReference type="InterPro" id="IPR011990">
    <property type="entry name" value="TPR-like_helical_dom_sf"/>
</dbReference>
<dbReference type="PROSITE" id="PS50109">
    <property type="entry name" value="HIS_KIN"/>
    <property type="match status" value="1"/>
</dbReference>
<dbReference type="GO" id="GO:0005524">
    <property type="term" value="F:ATP binding"/>
    <property type="evidence" value="ECO:0007669"/>
    <property type="project" value="UniProtKB-KW"/>
</dbReference>
<dbReference type="GO" id="GO:0016020">
    <property type="term" value="C:membrane"/>
    <property type="evidence" value="ECO:0007669"/>
    <property type="project" value="InterPro"/>
</dbReference>
<dbReference type="GO" id="GO:0000155">
    <property type="term" value="F:phosphorelay sensor kinase activity"/>
    <property type="evidence" value="ECO:0007669"/>
    <property type="project" value="InterPro"/>
</dbReference>
<keyword evidence="10" id="KW-0472">Membrane</keyword>
<dbReference type="PANTHER" id="PTHR24421:SF10">
    <property type="entry name" value="NITRATE_NITRITE SENSOR PROTEIN NARQ"/>
    <property type="match status" value="1"/>
</dbReference>
<comment type="catalytic activity">
    <reaction evidence="1">
        <text>ATP + protein L-histidine = ADP + protein N-phospho-L-histidine.</text>
        <dbReference type="EC" id="2.7.13.3"/>
    </reaction>
</comment>
<keyword evidence="5" id="KW-0547">Nucleotide-binding</keyword>
<evidence type="ECO:0000256" key="9">
    <source>
        <dbReference type="SAM" id="Coils"/>
    </source>
</evidence>
<evidence type="ECO:0000313" key="13">
    <source>
        <dbReference type="EMBL" id="AZB25359.1"/>
    </source>
</evidence>
<dbReference type="EMBL" id="CP033932">
    <property type="protein sequence ID" value="AZB25359.1"/>
    <property type="molecule type" value="Genomic_DNA"/>
</dbReference>
<evidence type="ECO:0000256" key="1">
    <source>
        <dbReference type="ARBA" id="ARBA00000085"/>
    </source>
</evidence>
<dbReference type="Pfam" id="PF07730">
    <property type="entry name" value="HisKA_3"/>
    <property type="match status" value="1"/>
</dbReference>
<feature type="signal peptide" evidence="11">
    <location>
        <begin position="1"/>
        <end position="18"/>
    </location>
</feature>
<dbReference type="SUPFAM" id="SSF55874">
    <property type="entry name" value="ATPase domain of HSP90 chaperone/DNA topoisomerase II/histidine kinase"/>
    <property type="match status" value="1"/>
</dbReference>
<dbReference type="KEGG" id="cben:EG339_12610"/>
<dbReference type="Proteomes" id="UP000271193">
    <property type="component" value="Chromosome"/>
</dbReference>
<keyword evidence="7" id="KW-0067">ATP-binding</keyword>
<evidence type="ECO:0000256" key="2">
    <source>
        <dbReference type="ARBA" id="ARBA00012438"/>
    </source>
</evidence>
<dbReference type="AlphaFoldDB" id="A0A3G6TBU6"/>
<dbReference type="GO" id="GO:0046983">
    <property type="term" value="F:protein dimerization activity"/>
    <property type="evidence" value="ECO:0007669"/>
    <property type="project" value="InterPro"/>
</dbReference>
<accession>A0A3G6TBU6</accession>
<evidence type="ECO:0000256" key="7">
    <source>
        <dbReference type="ARBA" id="ARBA00022840"/>
    </source>
</evidence>
<sequence length="657" mass="75883">MKRLLILFNILLAFSVQSQQLIPLNEKPYLDSLQNILRSNGTTKAKANTNFLLSNYYRNMDSVLSKRYLQNGKAFIKNDPFLSAKYDFYEAQYNLDRNKGKAAIAYQKAIKALSQFKNEESHLLQAAAWYSYGVTQKDKEGYPFLVKTILEKSIPLAKKYENSSNLGLLYTQLAVILTYNAEFKKSEDYNTKALKILEKHYPHSPELFFTYLNLANNFCYQAKGDEAKKFLDKAEILISPYPDSSVNAFYYYSKTLYFITRQKNPEALPVIEKGLFYAKRFNQNLLAQMFYFNKYDILRKLKRYNEAKGALEDVLTEKSLALDLNNRKTIYKQLSSLNEEMENTKEALVWEQKYSKLNDSLNTENVKLEINKIEAKYNAAEKERKIATLNAEKNQKELEVNKKNSYLWGLSLILLLVISLLVFLYIIFRKNKKISEQKINDIRQKEELSLTKAILEGEERERERIARDLHDGLGGMLAGVKINFSTWSASHLDAAKDQEFYKILGQLDNSVSELRHVARNLMPESLLNFGLETALNDLCEFYNRKDIDIDFQAINIEKKLPLNIQLNIYRIAQELLANAIKHSEATSILLQCSQSEKDFFITIEDNGKGFESTKAQKTKSMGLRNLKNRVDYLKGTMEISSDSQGTTINIELNIDGE</sequence>
<evidence type="ECO:0000313" key="14">
    <source>
        <dbReference type="Proteomes" id="UP000271193"/>
    </source>
</evidence>
<protein>
    <recommendedName>
        <fullName evidence="2">histidine kinase</fullName>
        <ecNumber evidence="2">2.7.13.3</ecNumber>
    </recommendedName>
</protein>
<dbReference type="Gene3D" id="3.30.565.10">
    <property type="entry name" value="Histidine kinase-like ATPase, C-terminal domain"/>
    <property type="match status" value="1"/>
</dbReference>
<keyword evidence="4" id="KW-0808">Transferase</keyword>
<name>A0A3G6TBU6_9FLAO</name>
<keyword evidence="14" id="KW-1185">Reference proteome</keyword>
<organism evidence="13 14">
    <name type="scientific">Chryseobacterium bernardetii</name>
    <dbReference type="NCBI Taxonomy" id="1241978"/>
    <lineage>
        <taxon>Bacteria</taxon>
        <taxon>Pseudomonadati</taxon>
        <taxon>Bacteroidota</taxon>
        <taxon>Flavobacteriia</taxon>
        <taxon>Flavobacteriales</taxon>
        <taxon>Weeksellaceae</taxon>
        <taxon>Chryseobacterium group</taxon>
        <taxon>Chryseobacterium</taxon>
    </lineage>
</organism>
<dbReference type="CDD" id="cd16917">
    <property type="entry name" value="HATPase_UhpB-NarQ-NarX-like"/>
    <property type="match status" value="1"/>
</dbReference>
<evidence type="ECO:0000259" key="12">
    <source>
        <dbReference type="PROSITE" id="PS50109"/>
    </source>
</evidence>
<dbReference type="RefSeq" id="WP_123870328.1">
    <property type="nucleotide sequence ID" value="NZ_CP033932.1"/>
</dbReference>
<dbReference type="GeneID" id="99065645"/>
<reference evidence="14" key="1">
    <citation type="submission" date="2018-11" db="EMBL/GenBank/DDBJ databases">
        <title>Proposal to divide the Flavobacteriaceae and reorganize its genera based on Amino Acid Identity values calculated from whole genome sequences.</title>
        <authorList>
            <person name="Nicholson A.C."/>
            <person name="Gulvik C.A."/>
            <person name="Whitney A.M."/>
            <person name="Humrighouse B.W."/>
            <person name="Bell M."/>
            <person name="Holmes B."/>
            <person name="Steigerwalt A.G."/>
            <person name="Villarma A."/>
            <person name="Sheth M."/>
            <person name="Batra D."/>
            <person name="Pryor J."/>
            <person name="Bernardet J.-F."/>
            <person name="Hugo C."/>
            <person name="Kampfer P."/>
            <person name="Newman J."/>
            <person name="McQuiston J.R."/>
        </authorList>
    </citation>
    <scope>NUCLEOTIDE SEQUENCE [LARGE SCALE GENOMIC DNA]</scope>
    <source>
        <strain evidence="14">G0229</strain>
    </source>
</reference>
<proteinExistence type="predicted"/>
<keyword evidence="10" id="KW-0812">Transmembrane</keyword>
<evidence type="ECO:0000256" key="11">
    <source>
        <dbReference type="SAM" id="SignalP"/>
    </source>
</evidence>
<evidence type="ECO:0000256" key="3">
    <source>
        <dbReference type="ARBA" id="ARBA00022553"/>
    </source>
</evidence>
<dbReference type="EC" id="2.7.13.3" evidence="2"/>
<feature type="coiled-coil region" evidence="9">
    <location>
        <begin position="327"/>
        <end position="399"/>
    </location>
</feature>
<dbReference type="Gene3D" id="1.20.5.1930">
    <property type="match status" value="1"/>
</dbReference>
<feature type="domain" description="Histidine kinase" evidence="12">
    <location>
        <begin position="464"/>
        <end position="656"/>
    </location>
</feature>
<gene>
    <name evidence="13" type="ORF">EG339_12610</name>
</gene>
<dbReference type="SMART" id="SM00387">
    <property type="entry name" value="HATPase_c"/>
    <property type="match status" value="1"/>
</dbReference>
<keyword evidence="11" id="KW-0732">Signal</keyword>
<dbReference type="InterPro" id="IPR005467">
    <property type="entry name" value="His_kinase_dom"/>
</dbReference>
<dbReference type="InterPro" id="IPR011712">
    <property type="entry name" value="Sig_transdc_His_kin_sub3_dim/P"/>
</dbReference>
<keyword evidence="8" id="KW-0902">Two-component regulatory system</keyword>
<dbReference type="Gene3D" id="1.25.40.10">
    <property type="entry name" value="Tetratricopeptide repeat domain"/>
    <property type="match status" value="1"/>
</dbReference>
<evidence type="ECO:0000256" key="8">
    <source>
        <dbReference type="ARBA" id="ARBA00023012"/>
    </source>
</evidence>
<dbReference type="InterPro" id="IPR003594">
    <property type="entry name" value="HATPase_dom"/>
</dbReference>
<evidence type="ECO:0000256" key="5">
    <source>
        <dbReference type="ARBA" id="ARBA00022741"/>
    </source>
</evidence>
<keyword evidence="9" id="KW-0175">Coiled coil</keyword>
<keyword evidence="10" id="KW-1133">Transmembrane helix</keyword>